<dbReference type="KEGG" id="aot:AcetOri_orf00560"/>
<evidence type="ECO:0000313" key="1">
    <source>
        <dbReference type="EMBL" id="BBC78734.1"/>
    </source>
</evidence>
<evidence type="ECO:0000313" key="2">
    <source>
        <dbReference type="Proteomes" id="UP000270034"/>
    </source>
</evidence>
<organism evidence="1 2">
    <name type="scientific">Acetobacter orientalis</name>
    <dbReference type="NCBI Taxonomy" id="146474"/>
    <lineage>
        <taxon>Bacteria</taxon>
        <taxon>Pseudomonadati</taxon>
        <taxon>Pseudomonadota</taxon>
        <taxon>Alphaproteobacteria</taxon>
        <taxon>Acetobacterales</taxon>
        <taxon>Acetobacteraceae</taxon>
        <taxon>Acetobacter</taxon>
    </lineage>
</organism>
<sequence>MPAIFDEGYKPLAPIDYPDGLMPANITTGAPHLGVSLSDFPQDPQQGDVMQVRGKTYTIREVQKDSHGGADIYLNVTGQSE</sequence>
<dbReference type="EMBL" id="AP018515">
    <property type="protein sequence ID" value="BBC78734.1"/>
    <property type="molecule type" value="Genomic_DNA"/>
</dbReference>
<accession>A0A2Z5ZDJ3</accession>
<dbReference type="Gene3D" id="2.40.10.180">
    <property type="entry name" value="Phage tail proteins"/>
    <property type="match status" value="1"/>
</dbReference>
<gene>
    <name evidence="1" type="ORF">AcetOrient_orf00560</name>
</gene>
<name>A0A2Z5ZDJ3_9PROT</name>
<dbReference type="AlphaFoldDB" id="A0A2Z5ZDJ3"/>
<protein>
    <submittedName>
        <fullName evidence="1">Phage protein</fullName>
    </submittedName>
</protein>
<reference evidence="1 2" key="1">
    <citation type="submission" date="2018-02" db="EMBL/GenBank/DDBJ databases">
        <title>Acetobacter orientalis genome.</title>
        <authorList>
            <person name="Nakashima N."/>
            <person name="Tamura T."/>
        </authorList>
    </citation>
    <scope>NUCLEOTIDE SEQUENCE [LARGE SCALE GENOMIC DNA]</scope>
    <source>
        <strain evidence="1 2">FAN1</strain>
    </source>
</reference>
<proteinExistence type="predicted"/>
<dbReference type="InterPro" id="IPR053734">
    <property type="entry name" value="Phage_Head-Tail_Connect_sf"/>
</dbReference>
<dbReference type="Proteomes" id="UP000270034">
    <property type="component" value="Chromosome"/>
</dbReference>
<dbReference type="InterPro" id="IPR008018">
    <property type="entry name" value="Phage_tail_attach_FII"/>
</dbReference>
<dbReference type="Pfam" id="PF05354">
    <property type="entry name" value="Phage_attach"/>
    <property type="match status" value="1"/>
</dbReference>
<dbReference type="GO" id="GO:0019068">
    <property type="term" value="P:virion assembly"/>
    <property type="evidence" value="ECO:0007669"/>
    <property type="project" value="InterPro"/>
</dbReference>